<dbReference type="EMBL" id="BNDY01000017">
    <property type="protein sequence ID" value="GHI40217.1"/>
    <property type="molecule type" value="Genomic_DNA"/>
</dbReference>
<feature type="region of interest" description="Disordered" evidence="1">
    <location>
        <begin position="41"/>
        <end position="61"/>
    </location>
</feature>
<gene>
    <name evidence="2" type="ORF">Sviol_46250</name>
</gene>
<evidence type="ECO:0000313" key="3">
    <source>
        <dbReference type="Proteomes" id="UP001050808"/>
    </source>
</evidence>
<dbReference type="Proteomes" id="UP001050808">
    <property type="component" value="Unassembled WGS sequence"/>
</dbReference>
<name>A0ABQ3QSJ2_9ACTN</name>
<reference evidence="2" key="1">
    <citation type="submission" date="2024-05" db="EMBL/GenBank/DDBJ databases">
        <title>Whole genome shotgun sequence of Streptomyces violascens NBRC 12920.</title>
        <authorList>
            <person name="Komaki H."/>
            <person name="Tamura T."/>
        </authorList>
    </citation>
    <scope>NUCLEOTIDE SEQUENCE</scope>
    <source>
        <strain evidence="2">NBRC 12920</strain>
    </source>
</reference>
<accession>A0ABQ3QSJ2</accession>
<evidence type="ECO:0000313" key="2">
    <source>
        <dbReference type="EMBL" id="GHI40217.1"/>
    </source>
</evidence>
<dbReference type="RefSeq" id="WP_189967862.1">
    <property type="nucleotide sequence ID" value="NZ_BMUA01000021.1"/>
</dbReference>
<sequence>MTETYEPDQPNYGIEIIGPVQASPPAIPTRGTTAGYHTTCNTPAHAPTHIPTNAPPALTGR</sequence>
<organism evidence="2 3">
    <name type="scientific">Streptomyces violascens</name>
    <dbReference type="NCBI Taxonomy" id="67381"/>
    <lineage>
        <taxon>Bacteria</taxon>
        <taxon>Bacillati</taxon>
        <taxon>Actinomycetota</taxon>
        <taxon>Actinomycetes</taxon>
        <taxon>Kitasatosporales</taxon>
        <taxon>Streptomycetaceae</taxon>
        <taxon>Streptomyces</taxon>
    </lineage>
</organism>
<protein>
    <submittedName>
        <fullName evidence="2">Uncharacterized protein</fullName>
    </submittedName>
</protein>
<evidence type="ECO:0000256" key="1">
    <source>
        <dbReference type="SAM" id="MobiDB-lite"/>
    </source>
</evidence>
<proteinExistence type="predicted"/>
<keyword evidence="3" id="KW-1185">Reference proteome</keyword>
<comment type="caution">
    <text evidence="2">The sequence shown here is derived from an EMBL/GenBank/DDBJ whole genome shotgun (WGS) entry which is preliminary data.</text>
</comment>